<name>A0ABQ1KBN4_9GAMM</name>
<dbReference type="Proteomes" id="UP000629025">
    <property type="component" value="Unassembled WGS sequence"/>
</dbReference>
<dbReference type="PANTHER" id="PTHR33490:SF1">
    <property type="entry name" value="SLL1233 PROTEIN"/>
    <property type="match status" value="1"/>
</dbReference>
<dbReference type="Pfam" id="PF01841">
    <property type="entry name" value="Transglut_core"/>
    <property type="match status" value="1"/>
</dbReference>
<accession>A0ABQ1KBN4</accession>
<dbReference type="RefSeq" id="WP_188747157.1">
    <property type="nucleotide sequence ID" value="NZ_BMIJ01000003.1"/>
</dbReference>
<dbReference type="InterPro" id="IPR013589">
    <property type="entry name" value="Bac_transglu_N"/>
</dbReference>
<reference evidence="3" key="1">
    <citation type="journal article" date="2019" name="Int. J. Syst. Evol. Microbiol.">
        <title>The Global Catalogue of Microorganisms (GCM) 10K type strain sequencing project: providing services to taxonomists for standard genome sequencing and annotation.</title>
        <authorList>
            <consortium name="The Broad Institute Genomics Platform"/>
            <consortium name="The Broad Institute Genome Sequencing Center for Infectious Disease"/>
            <person name="Wu L."/>
            <person name="Ma J."/>
        </authorList>
    </citation>
    <scope>NUCLEOTIDE SEQUENCE [LARGE SCALE GENOMIC DNA]</scope>
    <source>
        <strain evidence="3">CGMCC 1.15341</strain>
    </source>
</reference>
<comment type="caution">
    <text evidence="2">The sequence shown here is derived from an EMBL/GenBank/DDBJ whole genome shotgun (WGS) entry which is preliminary data.</text>
</comment>
<keyword evidence="3" id="KW-1185">Reference proteome</keyword>
<dbReference type="EMBL" id="BMIJ01000003">
    <property type="protein sequence ID" value="GGB90980.1"/>
    <property type="molecule type" value="Genomic_DNA"/>
</dbReference>
<proteinExistence type="predicted"/>
<sequence>MKTYRIRHSTWYGFNGEVRLQPHRLRVRPREDHDQRIQSSQLEVRPLPQEVRWYRDVEDNSVATLLFDTPCRELEILSEVEVQQFDQAPLDFMVEEYAVNYPFNYMQDDLEVLGPFMKRKPASNELARWVAGLWQSDRTIQSYALLDRICRSISTGFNYRVREAPGVQSAEDTLAIGSGSCRDFANLFMESVRYLGFAARFVSGYLYVPPGPESFGTTHAWVEVYIPGAGWKGFDPTGGEVVGINHIPVAVARSPETVTPVEGAFIGPEGAELKVGVWVTLLDPPG</sequence>
<organism evidence="2 3">
    <name type="scientific">Marinobacterium zhoushanense</name>
    <dbReference type="NCBI Taxonomy" id="1679163"/>
    <lineage>
        <taxon>Bacteria</taxon>
        <taxon>Pseudomonadati</taxon>
        <taxon>Pseudomonadota</taxon>
        <taxon>Gammaproteobacteria</taxon>
        <taxon>Oceanospirillales</taxon>
        <taxon>Oceanospirillaceae</taxon>
        <taxon>Marinobacterium</taxon>
    </lineage>
</organism>
<dbReference type="SMART" id="SM00460">
    <property type="entry name" value="TGc"/>
    <property type="match status" value="1"/>
</dbReference>
<gene>
    <name evidence="2" type="ORF">GCM10011352_16280</name>
</gene>
<protein>
    <submittedName>
        <fullName evidence="2">Transglutaminase</fullName>
    </submittedName>
</protein>
<dbReference type="Gene3D" id="3.10.620.30">
    <property type="match status" value="1"/>
</dbReference>
<dbReference type="PANTHER" id="PTHR33490">
    <property type="entry name" value="BLR5614 PROTEIN-RELATED"/>
    <property type="match status" value="1"/>
</dbReference>
<evidence type="ECO:0000313" key="3">
    <source>
        <dbReference type="Proteomes" id="UP000629025"/>
    </source>
</evidence>
<evidence type="ECO:0000259" key="1">
    <source>
        <dbReference type="SMART" id="SM00460"/>
    </source>
</evidence>
<dbReference type="InterPro" id="IPR038765">
    <property type="entry name" value="Papain-like_cys_pep_sf"/>
</dbReference>
<dbReference type="InterPro" id="IPR002931">
    <property type="entry name" value="Transglutaminase-like"/>
</dbReference>
<dbReference type="Pfam" id="PF08379">
    <property type="entry name" value="Bact_transglu_N"/>
    <property type="match status" value="1"/>
</dbReference>
<feature type="domain" description="Transglutaminase-like" evidence="1">
    <location>
        <begin position="173"/>
        <end position="238"/>
    </location>
</feature>
<dbReference type="SUPFAM" id="SSF54001">
    <property type="entry name" value="Cysteine proteinases"/>
    <property type="match status" value="1"/>
</dbReference>
<evidence type="ECO:0000313" key="2">
    <source>
        <dbReference type="EMBL" id="GGB90980.1"/>
    </source>
</evidence>